<dbReference type="EMBL" id="CAJNYT010004828">
    <property type="protein sequence ID" value="CAF3693958.1"/>
    <property type="molecule type" value="Genomic_DNA"/>
</dbReference>
<dbReference type="InterPro" id="IPR051001">
    <property type="entry name" value="Calbindin_Ca-bind"/>
</dbReference>
<keyword evidence="1" id="KW-0106">Calcium</keyword>
<evidence type="ECO:0000313" key="5">
    <source>
        <dbReference type="EMBL" id="CAF3689446.1"/>
    </source>
</evidence>
<evidence type="ECO:0000313" key="6">
    <source>
        <dbReference type="EMBL" id="CAF3693958.1"/>
    </source>
</evidence>
<dbReference type="Gene3D" id="1.10.238.10">
    <property type="entry name" value="EF-hand"/>
    <property type="match status" value="3"/>
</dbReference>
<evidence type="ECO:0000313" key="8">
    <source>
        <dbReference type="Proteomes" id="UP000663869"/>
    </source>
</evidence>
<accession>A0A818TP16</accession>
<dbReference type="PANTHER" id="PTHR19972:SF10">
    <property type="entry name" value="CALBINDIN-32"/>
    <property type="match status" value="1"/>
</dbReference>
<feature type="domain" description="EF-hand" evidence="2">
    <location>
        <begin position="32"/>
        <end position="67"/>
    </location>
</feature>
<dbReference type="OrthoDB" id="428774at2759"/>
<dbReference type="PROSITE" id="PS00018">
    <property type="entry name" value="EF_HAND_1"/>
    <property type="match status" value="6"/>
</dbReference>
<dbReference type="GO" id="GO:0005509">
    <property type="term" value="F:calcium ion binding"/>
    <property type="evidence" value="ECO:0007669"/>
    <property type="project" value="InterPro"/>
</dbReference>
<evidence type="ECO:0000256" key="1">
    <source>
        <dbReference type="ARBA" id="ARBA00022837"/>
    </source>
</evidence>
<dbReference type="SMART" id="SM00054">
    <property type="entry name" value="EFh"/>
    <property type="match status" value="6"/>
</dbReference>
<dbReference type="PANTHER" id="PTHR19972">
    <property type="entry name" value="CALBINDIN"/>
    <property type="match status" value="1"/>
</dbReference>
<evidence type="ECO:0000313" key="3">
    <source>
        <dbReference type="EMBL" id="CAF3366851.1"/>
    </source>
</evidence>
<organism evidence="5 8">
    <name type="scientific">Rotaria socialis</name>
    <dbReference type="NCBI Taxonomy" id="392032"/>
    <lineage>
        <taxon>Eukaryota</taxon>
        <taxon>Metazoa</taxon>
        <taxon>Spiralia</taxon>
        <taxon>Gnathifera</taxon>
        <taxon>Rotifera</taxon>
        <taxon>Eurotatoria</taxon>
        <taxon>Bdelloidea</taxon>
        <taxon>Philodinida</taxon>
        <taxon>Philodinidae</taxon>
        <taxon>Rotaria</taxon>
    </lineage>
</organism>
<dbReference type="Pfam" id="PF13499">
    <property type="entry name" value="EF-hand_7"/>
    <property type="match status" value="2"/>
</dbReference>
<dbReference type="Proteomes" id="UP000663869">
    <property type="component" value="Unassembled WGS sequence"/>
</dbReference>
<evidence type="ECO:0000259" key="2">
    <source>
        <dbReference type="PROSITE" id="PS50222"/>
    </source>
</evidence>
<evidence type="ECO:0000313" key="7">
    <source>
        <dbReference type="EMBL" id="CAF3714640.1"/>
    </source>
</evidence>
<comment type="caution">
    <text evidence="5">The sequence shown here is derived from an EMBL/GenBank/DDBJ whole genome shotgun (WGS) entry which is preliminary data.</text>
</comment>
<dbReference type="EMBL" id="CAJNXB010006234">
    <property type="protein sequence ID" value="CAF3473563.1"/>
    <property type="molecule type" value="Genomic_DNA"/>
</dbReference>
<dbReference type="GO" id="GO:0045202">
    <property type="term" value="C:synapse"/>
    <property type="evidence" value="ECO:0007669"/>
    <property type="project" value="TreeGrafter"/>
</dbReference>
<dbReference type="Proteomes" id="UP000663872">
    <property type="component" value="Unassembled WGS sequence"/>
</dbReference>
<dbReference type="InterPro" id="IPR011992">
    <property type="entry name" value="EF-hand-dom_pair"/>
</dbReference>
<feature type="domain" description="EF-hand" evidence="2">
    <location>
        <begin position="220"/>
        <end position="255"/>
    </location>
</feature>
<dbReference type="Proteomes" id="UP000663833">
    <property type="component" value="Unassembled WGS sequence"/>
</dbReference>
<name>A0A818TP16_9BILA</name>
<feature type="domain" description="EF-hand" evidence="2">
    <location>
        <begin position="173"/>
        <end position="208"/>
    </location>
</feature>
<evidence type="ECO:0000313" key="4">
    <source>
        <dbReference type="EMBL" id="CAF3473563.1"/>
    </source>
</evidence>
<dbReference type="InterPro" id="IPR002048">
    <property type="entry name" value="EF_hand_dom"/>
</dbReference>
<protein>
    <recommendedName>
        <fullName evidence="2">EF-hand domain-containing protein</fullName>
    </recommendedName>
</protein>
<dbReference type="GO" id="GO:0051480">
    <property type="term" value="P:regulation of cytosolic calcium ion concentration"/>
    <property type="evidence" value="ECO:0007669"/>
    <property type="project" value="TreeGrafter"/>
</dbReference>
<dbReference type="Proteomes" id="UP000663825">
    <property type="component" value="Unassembled WGS sequence"/>
</dbReference>
<dbReference type="GO" id="GO:0005829">
    <property type="term" value="C:cytosol"/>
    <property type="evidence" value="ECO:0007669"/>
    <property type="project" value="TreeGrafter"/>
</dbReference>
<dbReference type="GO" id="GO:0005634">
    <property type="term" value="C:nucleus"/>
    <property type="evidence" value="ECO:0007669"/>
    <property type="project" value="TreeGrafter"/>
</dbReference>
<dbReference type="EMBL" id="CAJNYU010003635">
    <property type="protein sequence ID" value="CAF3689446.1"/>
    <property type="molecule type" value="Genomic_DNA"/>
</dbReference>
<dbReference type="GO" id="GO:0043005">
    <property type="term" value="C:neuron projection"/>
    <property type="evidence" value="ECO:0007669"/>
    <property type="project" value="TreeGrafter"/>
</dbReference>
<reference evidence="5" key="1">
    <citation type="submission" date="2021-02" db="EMBL/GenBank/DDBJ databases">
        <authorList>
            <person name="Nowell W R."/>
        </authorList>
    </citation>
    <scope>NUCLEOTIDE SEQUENCE</scope>
</reference>
<feature type="domain" description="EF-hand" evidence="2">
    <location>
        <begin position="128"/>
        <end position="163"/>
    </location>
</feature>
<dbReference type="AlphaFoldDB" id="A0A818TP16"/>
<sequence>MATNVSTPKCVRKRENFLQKFRDEQSRELKQITATQFMEIWSHYDVDGNGYIEGHELDNLLQELASSVSISDLSFELIPDNVLRELKEYFLDAYDDNADGRIEIGELAEILPTEENFLLLFRKDNPLESSVDFMRVWKQFDKDCSGYIEADELKQFIKALISARKGNNATEEKLIEYTDSILQIFDTNRDGKLQFSEMTKLLPVKENFLLRPVFKGCSSITSQDLDRVFQLYDEDGNNVIEEEELDGFVKDLMDLVRKDYDNEDLQQFKQSLLSGCDLNRDKRISKSELKMVLLALSQAPDP</sequence>
<dbReference type="InterPro" id="IPR018247">
    <property type="entry name" value="EF_Hand_1_Ca_BS"/>
</dbReference>
<dbReference type="EMBL" id="CAJNYD010001833">
    <property type="protein sequence ID" value="CAF3366851.1"/>
    <property type="molecule type" value="Genomic_DNA"/>
</dbReference>
<gene>
    <name evidence="5" type="ORF">FME351_LOCUS26953</name>
    <name evidence="6" type="ORF">GRG538_LOCUS27878</name>
    <name evidence="7" type="ORF">KIK155_LOCUS27569</name>
    <name evidence="3" type="ORF">LUA448_LOCUS14472</name>
    <name evidence="4" type="ORF">TIS948_LOCUS33521</name>
</gene>
<dbReference type="SUPFAM" id="SSF47473">
    <property type="entry name" value="EF-hand"/>
    <property type="match status" value="2"/>
</dbReference>
<dbReference type="Proteomes" id="UP000663865">
    <property type="component" value="Unassembled WGS sequence"/>
</dbReference>
<dbReference type="PROSITE" id="PS50222">
    <property type="entry name" value="EF_HAND_2"/>
    <property type="match status" value="4"/>
</dbReference>
<proteinExistence type="predicted"/>
<dbReference type="EMBL" id="CAJNYV010004999">
    <property type="protein sequence ID" value="CAF3714640.1"/>
    <property type="molecule type" value="Genomic_DNA"/>
</dbReference>